<evidence type="ECO:0000256" key="1">
    <source>
        <dbReference type="ARBA" id="ARBA00004651"/>
    </source>
</evidence>
<evidence type="ECO:0000259" key="8">
    <source>
        <dbReference type="Pfam" id="PF02308"/>
    </source>
</evidence>
<dbReference type="Pfam" id="PF02308">
    <property type="entry name" value="MgtC"/>
    <property type="match status" value="1"/>
</dbReference>
<dbReference type="EMBL" id="CAJQYY010000031">
    <property type="protein sequence ID" value="CAG4918256.1"/>
    <property type="molecule type" value="Genomic_DNA"/>
</dbReference>
<feature type="transmembrane region" description="Helical" evidence="7">
    <location>
        <begin position="13"/>
        <end position="30"/>
    </location>
</feature>
<dbReference type="Proteomes" id="UP000789752">
    <property type="component" value="Unassembled WGS sequence"/>
</dbReference>
<feature type="domain" description="MgtC/SapB/SrpB/YhiD N-terminal" evidence="8">
    <location>
        <begin position="17"/>
        <end position="148"/>
    </location>
</feature>
<feature type="transmembrane region" description="Helical" evidence="7">
    <location>
        <begin position="76"/>
        <end position="96"/>
    </location>
</feature>
<dbReference type="PRINTS" id="PR01837">
    <property type="entry name" value="MGTCSAPBPROT"/>
</dbReference>
<dbReference type="InterPro" id="IPR003416">
    <property type="entry name" value="MgtC/SapB/SrpB/YhiD_fam"/>
</dbReference>
<keyword evidence="3" id="KW-1003">Cell membrane</keyword>
<keyword evidence="7" id="KW-0997">Cell inner membrane</keyword>
<dbReference type="InterPro" id="IPR049177">
    <property type="entry name" value="MgtC_SapB_SrpB_YhiD_N"/>
</dbReference>
<gene>
    <name evidence="9" type="primary">sapB</name>
    <name evidence="9" type="ORF">R54767_04487</name>
</gene>
<keyword evidence="10" id="KW-1185">Reference proteome</keyword>
<dbReference type="PANTHER" id="PTHR33778:SF1">
    <property type="entry name" value="MAGNESIUM TRANSPORTER YHID-RELATED"/>
    <property type="match status" value="1"/>
</dbReference>
<reference evidence="9 10" key="1">
    <citation type="submission" date="2021-04" db="EMBL/GenBank/DDBJ databases">
        <authorList>
            <person name="Vanwijnsberghe S."/>
        </authorList>
    </citation>
    <scope>NUCLEOTIDE SEQUENCE [LARGE SCALE GENOMIC DNA]</scope>
    <source>
        <strain evidence="9 10">LMG 32171</strain>
    </source>
</reference>
<proteinExistence type="inferred from homology"/>
<name>A0ABM8U950_9BURK</name>
<evidence type="ECO:0000256" key="2">
    <source>
        <dbReference type="ARBA" id="ARBA00009298"/>
    </source>
</evidence>
<evidence type="ECO:0000256" key="6">
    <source>
        <dbReference type="ARBA" id="ARBA00023136"/>
    </source>
</evidence>
<keyword evidence="5 7" id="KW-1133">Transmembrane helix</keyword>
<evidence type="ECO:0000256" key="7">
    <source>
        <dbReference type="RuleBase" id="RU365041"/>
    </source>
</evidence>
<evidence type="ECO:0000313" key="9">
    <source>
        <dbReference type="EMBL" id="CAG4918256.1"/>
    </source>
</evidence>
<organism evidence="9 10">
    <name type="scientific">Paraburkholderia gardini</name>
    <dbReference type="NCBI Taxonomy" id="2823469"/>
    <lineage>
        <taxon>Bacteria</taxon>
        <taxon>Pseudomonadati</taxon>
        <taxon>Pseudomonadota</taxon>
        <taxon>Betaproteobacteria</taxon>
        <taxon>Burkholderiales</taxon>
        <taxon>Burkholderiaceae</taxon>
        <taxon>Paraburkholderia</taxon>
    </lineage>
</organism>
<evidence type="ECO:0000256" key="3">
    <source>
        <dbReference type="ARBA" id="ARBA00022475"/>
    </source>
</evidence>
<feature type="transmembrane region" description="Helical" evidence="7">
    <location>
        <begin position="125"/>
        <end position="146"/>
    </location>
</feature>
<comment type="subcellular location">
    <subcellularLocation>
        <location evidence="7">Cell inner membrane</location>
        <topology evidence="7">Multi-pass membrane protein</topology>
    </subcellularLocation>
    <subcellularLocation>
        <location evidence="1">Cell membrane</location>
        <topology evidence="1">Multi-pass membrane protein</topology>
    </subcellularLocation>
</comment>
<keyword evidence="4 7" id="KW-0812">Transmembrane</keyword>
<sequence length="235" mass="24929">MQSMPLVPDWQDFVIRLAIALVTGTAIGLNRGESGKAAGLRTTLLVCLAACIAMLQVNVLLPQAGKPENSFVVLDLMRLPLGILSGVGFIGAGAILRKDGLIVGVTTAATLWFVTVIGLCAGGGQIALAVAGTALGLIVLEVLAVLERRLPRAHRAWLTVEYAAASRERGVVIERLEQQRCDVNSKGVRMNASSGLLEERFEIRWRAPLKNDAVERALSALVSASSHAASWSVEV</sequence>
<evidence type="ECO:0000256" key="4">
    <source>
        <dbReference type="ARBA" id="ARBA00022692"/>
    </source>
</evidence>
<accession>A0ABM8U950</accession>
<evidence type="ECO:0000256" key="5">
    <source>
        <dbReference type="ARBA" id="ARBA00022989"/>
    </source>
</evidence>
<feature type="transmembrane region" description="Helical" evidence="7">
    <location>
        <begin position="101"/>
        <end position="119"/>
    </location>
</feature>
<evidence type="ECO:0000313" key="10">
    <source>
        <dbReference type="Proteomes" id="UP000789752"/>
    </source>
</evidence>
<dbReference type="PANTHER" id="PTHR33778">
    <property type="entry name" value="PROTEIN MGTC"/>
    <property type="match status" value="1"/>
</dbReference>
<feature type="transmembrane region" description="Helical" evidence="7">
    <location>
        <begin position="42"/>
        <end position="64"/>
    </location>
</feature>
<keyword evidence="6 7" id="KW-0472">Membrane</keyword>
<comment type="caution">
    <text evidence="9">The sequence shown here is derived from an EMBL/GenBank/DDBJ whole genome shotgun (WGS) entry which is preliminary data.</text>
</comment>
<comment type="similarity">
    <text evidence="2 7">Belongs to the MgtC/SapB family.</text>
</comment>
<dbReference type="RefSeq" id="WP_228982424.1">
    <property type="nucleotide sequence ID" value="NZ_CAJQYY010000031.1"/>
</dbReference>
<protein>
    <recommendedName>
        <fullName evidence="7">Protein MgtC</fullName>
    </recommendedName>
</protein>